<dbReference type="Pfam" id="PF25969">
    <property type="entry name" value="NUDT9_N"/>
    <property type="match status" value="1"/>
</dbReference>
<dbReference type="AlphaFoldDB" id="A0A6P7TLN5"/>
<evidence type="ECO:0000259" key="2">
    <source>
        <dbReference type="PROSITE" id="PS51462"/>
    </source>
</evidence>
<feature type="transmembrane region" description="Helical" evidence="1">
    <location>
        <begin position="16"/>
        <end position="35"/>
    </location>
</feature>
<evidence type="ECO:0000313" key="3">
    <source>
        <dbReference type="Proteomes" id="UP000515154"/>
    </source>
</evidence>
<sequence length="364" mass="41166">MQEVTDVITSNKTSQLSILVFLLLTGSIILLFISYTPISRTFPSVGTSSAEQLYQIPPSTVAVYMGINTSKLLKPLRISYKISIKMHTNCRGGLYPRTKDIYRFDVPDDKVSWDVEYKEYQPVDYTAESVLQQPPWADPDIRKSSEPIKIKWNSLDNNIDRQTFGKKYDIYNHVPRNPHGRTGIIGRGLLGRWGPNHAADPIITRWKVVDGHKVKGQDGKPVLQFIAIQRRDTGDWAIPGGMVDAGELVTTTLQREFSEEALNALNLTPEKRDKLRKCLKVFFKNGKEVYKGYVDDIRNTDNSWIETVAMNFHDDNGTSVANLALTAGDDAVSVKWLDIAQSLKLYANHKEFMKKVANDLNGSW</sequence>
<protein>
    <submittedName>
        <fullName evidence="4">ADP-ribose pyrophosphatase, mitochondrial isoform X1</fullName>
    </submittedName>
</protein>
<accession>A0A6P7TLN5</accession>
<dbReference type="Gene3D" id="3.90.79.10">
    <property type="entry name" value="Nucleoside Triphosphate Pyrophosphohydrolase"/>
    <property type="match status" value="1"/>
</dbReference>
<keyword evidence="1" id="KW-0812">Transmembrane</keyword>
<dbReference type="SUPFAM" id="SSF55811">
    <property type="entry name" value="Nudix"/>
    <property type="match status" value="1"/>
</dbReference>
<dbReference type="GO" id="GO:0047631">
    <property type="term" value="F:ADP-ribose diphosphatase activity"/>
    <property type="evidence" value="ECO:0007669"/>
    <property type="project" value="InterPro"/>
</dbReference>
<organism evidence="3 4">
    <name type="scientific">Octopus sinensis</name>
    <name type="common">East Asian common octopus</name>
    <dbReference type="NCBI Taxonomy" id="2607531"/>
    <lineage>
        <taxon>Eukaryota</taxon>
        <taxon>Metazoa</taxon>
        <taxon>Spiralia</taxon>
        <taxon>Lophotrochozoa</taxon>
        <taxon>Mollusca</taxon>
        <taxon>Cephalopoda</taxon>
        <taxon>Coleoidea</taxon>
        <taxon>Octopodiformes</taxon>
        <taxon>Octopoda</taxon>
        <taxon>Incirrata</taxon>
        <taxon>Octopodidae</taxon>
        <taxon>Octopus</taxon>
    </lineage>
</organism>
<name>A0A6P7TLN5_9MOLL</name>
<keyword evidence="1" id="KW-0472">Membrane</keyword>
<dbReference type="RefSeq" id="XP_029650950.1">
    <property type="nucleotide sequence ID" value="XM_029795090.2"/>
</dbReference>
<dbReference type="Pfam" id="PF00293">
    <property type="entry name" value="NUDIX"/>
    <property type="match status" value="1"/>
</dbReference>
<dbReference type="CDD" id="cd03670">
    <property type="entry name" value="NUDIX_ADPRase_Nudt9"/>
    <property type="match status" value="1"/>
</dbReference>
<dbReference type="FunFam" id="3.90.79.10:FF:000110">
    <property type="entry name" value="Putative nudix hydrolase 6"/>
    <property type="match status" value="1"/>
</dbReference>
<gene>
    <name evidence="4" type="primary">LOC115224278</name>
</gene>
<dbReference type="PANTHER" id="PTHR13030">
    <property type="entry name" value="NUDIX HYDROLASE"/>
    <property type="match status" value="1"/>
</dbReference>
<dbReference type="InterPro" id="IPR015797">
    <property type="entry name" value="NUDIX_hydrolase-like_dom_sf"/>
</dbReference>
<evidence type="ECO:0000256" key="1">
    <source>
        <dbReference type="SAM" id="Phobius"/>
    </source>
</evidence>
<dbReference type="InterPro" id="IPR039989">
    <property type="entry name" value="NUDT9"/>
</dbReference>
<feature type="domain" description="Nudix hydrolase" evidence="2">
    <location>
        <begin position="195"/>
        <end position="359"/>
    </location>
</feature>
<proteinExistence type="predicted"/>
<dbReference type="KEGG" id="osn:115224278"/>
<dbReference type="Proteomes" id="UP000515154">
    <property type="component" value="Linkage group LG25"/>
</dbReference>
<dbReference type="PANTHER" id="PTHR13030:SF8">
    <property type="entry name" value="ADP-RIBOSE PYROPHOSPHATASE, MITOCHONDRIAL"/>
    <property type="match status" value="1"/>
</dbReference>
<keyword evidence="1" id="KW-1133">Transmembrane helix</keyword>
<reference evidence="4" key="1">
    <citation type="submission" date="2025-08" db="UniProtKB">
        <authorList>
            <consortium name="RefSeq"/>
        </authorList>
    </citation>
    <scope>IDENTIFICATION</scope>
</reference>
<dbReference type="PROSITE" id="PS51462">
    <property type="entry name" value="NUDIX"/>
    <property type="match status" value="1"/>
</dbReference>
<keyword evidence="3" id="KW-1185">Reference proteome</keyword>
<evidence type="ECO:0000313" key="4">
    <source>
        <dbReference type="RefSeq" id="XP_029650950.1"/>
    </source>
</evidence>
<dbReference type="InterPro" id="IPR000086">
    <property type="entry name" value="NUDIX_hydrolase_dom"/>
</dbReference>